<organism evidence="6 7">
    <name type="scientific">Candida tropicalis (strain ATCC MYA-3404 / T1)</name>
    <name type="common">Yeast</name>
    <dbReference type="NCBI Taxonomy" id="294747"/>
    <lineage>
        <taxon>Eukaryota</taxon>
        <taxon>Fungi</taxon>
        <taxon>Dikarya</taxon>
        <taxon>Ascomycota</taxon>
        <taxon>Saccharomycotina</taxon>
        <taxon>Pichiomycetes</taxon>
        <taxon>Debaryomycetaceae</taxon>
        <taxon>Candida/Lodderomyces clade</taxon>
        <taxon>Candida</taxon>
    </lineage>
</organism>
<dbReference type="GO" id="GO:0000477">
    <property type="term" value="P:generation of mature 5'-end of LSU-rRNA from tricistronic rRNA transcript (SSU-rRNA, 5.8S rRNA, LSU-rRNA)"/>
    <property type="evidence" value="ECO:0007669"/>
    <property type="project" value="EnsemblFungi"/>
</dbReference>
<dbReference type="OrthoDB" id="551633at2759"/>
<feature type="compositionally biased region" description="Acidic residues" evidence="5">
    <location>
        <begin position="157"/>
        <end position="172"/>
    </location>
</feature>
<dbReference type="GO" id="GO:0005730">
    <property type="term" value="C:nucleolus"/>
    <property type="evidence" value="ECO:0007669"/>
    <property type="project" value="UniProtKB-SubCell"/>
</dbReference>
<evidence type="ECO:0000256" key="3">
    <source>
        <dbReference type="ARBA" id="ARBA00023054"/>
    </source>
</evidence>
<proteinExistence type="inferred from homology"/>
<comment type="subcellular location">
    <subcellularLocation>
        <location evidence="1">Nucleus</location>
        <location evidence="1">Nucleolus</location>
    </subcellularLocation>
</comment>
<gene>
    <name evidence="6" type="ORF">CTRG_04148</name>
</gene>
<evidence type="ECO:0008006" key="8">
    <source>
        <dbReference type="Google" id="ProtNLM"/>
    </source>
</evidence>
<evidence type="ECO:0000256" key="5">
    <source>
        <dbReference type="SAM" id="MobiDB-lite"/>
    </source>
</evidence>
<accession>C5MD47</accession>
<dbReference type="GO" id="GO:0019843">
    <property type="term" value="F:rRNA binding"/>
    <property type="evidence" value="ECO:0007669"/>
    <property type="project" value="TreeGrafter"/>
</dbReference>
<dbReference type="Pfam" id="PF09805">
    <property type="entry name" value="Nop25"/>
    <property type="match status" value="1"/>
</dbReference>
<evidence type="ECO:0000313" key="7">
    <source>
        <dbReference type="Proteomes" id="UP000002037"/>
    </source>
</evidence>
<dbReference type="GO" id="GO:0004534">
    <property type="term" value="F:5'-3' RNA exonuclease activity"/>
    <property type="evidence" value="ECO:0007669"/>
    <property type="project" value="EnsemblFungi"/>
</dbReference>
<feature type="compositionally biased region" description="Basic residues" evidence="5">
    <location>
        <begin position="286"/>
        <end position="296"/>
    </location>
</feature>
<name>C5MD47_CANTT</name>
<evidence type="ECO:0000313" key="6">
    <source>
        <dbReference type="EMBL" id="EER32477.1"/>
    </source>
</evidence>
<dbReference type="Proteomes" id="UP000002037">
    <property type="component" value="Unassembled WGS sequence"/>
</dbReference>
<evidence type="ECO:0000256" key="2">
    <source>
        <dbReference type="ARBA" id="ARBA00007175"/>
    </source>
</evidence>
<dbReference type="STRING" id="294747.C5MD47"/>
<dbReference type="InterPro" id="IPR019186">
    <property type="entry name" value="Nucleolar_protein_12"/>
</dbReference>
<dbReference type="HOGENOM" id="CLU_067149_0_0_1"/>
<dbReference type="PANTHER" id="PTHR14577:SF0">
    <property type="entry name" value="NUCLEOLAR PROTEIN 12"/>
    <property type="match status" value="1"/>
</dbReference>
<evidence type="ECO:0000256" key="1">
    <source>
        <dbReference type="ARBA" id="ARBA00004604"/>
    </source>
</evidence>
<dbReference type="GO" id="GO:0034399">
    <property type="term" value="C:nuclear periphery"/>
    <property type="evidence" value="ECO:0007669"/>
    <property type="project" value="EnsemblFungi"/>
</dbReference>
<feature type="region of interest" description="Disordered" evidence="5">
    <location>
        <begin position="263"/>
        <end position="296"/>
    </location>
</feature>
<reference evidence="6 7" key="1">
    <citation type="journal article" date="2009" name="Nature">
        <title>Evolution of pathogenicity and sexual reproduction in eight Candida genomes.</title>
        <authorList>
            <person name="Butler G."/>
            <person name="Rasmussen M.D."/>
            <person name="Lin M.F."/>
            <person name="Santos M.A."/>
            <person name="Sakthikumar S."/>
            <person name="Munro C.A."/>
            <person name="Rheinbay E."/>
            <person name="Grabherr M."/>
            <person name="Forche A."/>
            <person name="Reedy J.L."/>
            <person name="Agrafioti I."/>
            <person name="Arnaud M.B."/>
            <person name="Bates S."/>
            <person name="Brown A.J."/>
            <person name="Brunke S."/>
            <person name="Costanzo M.C."/>
            <person name="Fitzpatrick D.A."/>
            <person name="de Groot P.W."/>
            <person name="Harris D."/>
            <person name="Hoyer L.L."/>
            <person name="Hube B."/>
            <person name="Klis F.M."/>
            <person name="Kodira C."/>
            <person name="Lennard N."/>
            <person name="Logue M.E."/>
            <person name="Martin R."/>
            <person name="Neiman A.M."/>
            <person name="Nikolaou E."/>
            <person name="Quail M.A."/>
            <person name="Quinn J."/>
            <person name="Santos M.C."/>
            <person name="Schmitzberger F.F."/>
            <person name="Sherlock G."/>
            <person name="Shah P."/>
            <person name="Silverstein K.A."/>
            <person name="Skrzypek M.S."/>
            <person name="Soll D."/>
            <person name="Staggs R."/>
            <person name="Stansfield I."/>
            <person name="Stumpf M.P."/>
            <person name="Sudbery P.E."/>
            <person name="Srikantha T."/>
            <person name="Zeng Q."/>
            <person name="Berman J."/>
            <person name="Berriman M."/>
            <person name="Heitman J."/>
            <person name="Gow N.A."/>
            <person name="Lorenz M.C."/>
            <person name="Birren B.W."/>
            <person name="Kellis M."/>
            <person name="Cuomo C.A."/>
        </authorList>
    </citation>
    <scope>NUCLEOTIDE SEQUENCE [LARGE SCALE GENOMIC DNA]</scope>
    <source>
        <strain evidence="7">ATCC MYA-3404 / T1</strain>
    </source>
</reference>
<comment type="similarity">
    <text evidence="2">Belongs to the RRP17 family.</text>
</comment>
<dbReference type="RefSeq" id="XP_002549851.1">
    <property type="nucleotide sequence ID" value="XM_002549805.1"/>
</dbReference>
<dbReference type="AlphaFoldDB" id="C5MD47"/>
<feature type="region of interest" description="Disordered" evidence="5">
    <location>
        <begin position="97"/>
        <end position="201"/>
    </location>
</feature>
<dbReference type="GO" id="GO:0005737">
    <property type="term" value="C:cytoplasm"/>
    <property type="evidence" value="ECO:0007669"/>
    <property type="project" value="EnsemblFungi"/>
</dbReference>
<dbReference type="KEGG" id="ctp:CTRG_04148"/>
<feature type="compositionally biased region" description="Acidic residues" evidence="5">
    <location>
        <begin position="108"/>
        <end position="131"/>
    </location>
</feature>
<dbReference type="eggNOG" id="KOG4709">
    <property type="taxonomic scope" value="Eukaryota"/>
</dbReference>
<dbReference type="GO" id="GO:1990275">
    <property type="term" value="F:preribosome binding"/>
    <property type="evidence" value="ECO:0007669"/>
    <property type="project" value="EnsemblFungi"/>
</dbReference>
<evidence type="ECO:0000256" key="4">
    <source>
        <dbReference type="ARBA" id="ARBA00023242"/>
    </source>
</evidence>
<dbReference type="EMBL" id="GG692399">
    <property type="protein sequence ID" value="EER32477.1"/>
    <property type="molecule type" value="Genomic_DNA"/>
</dbReference>
<keyword evidence="4" id="KW-0539">Nucleus</keyword>
<keyword evidence="7" id="KW-1185">Reference proteome</keyword>
<feature type="compositionally biased region" description="Basic and acidic residues" evidence="5">
    <location>
        <begin position="132"/>
        <end position="143"/>
    </location>
</feature>
<sequence>MAVVKKNRDILTGGKKYIQQKAKKHLVEEVTFDKESRKEYLTGFHKRKLQRQKKAQEYHKEQDRLFKIEERKRIREERKRDAELELQKFNETIKNVKNFKGFSKDGDNENDDEDEDGIVGELVSEDDDDDWTEKVKISIKEDGEWTGFSENPKDNSDSDDDSDSDSDSEEEEKPVKGILHHTEVYKQEPSLSSISSSNGNGAIIDDETTVTIESLDNPNIIDLEELAKQNNVNLAKSEQILEKSIQRAKNYAVLCGVAKPKSAVNKSKKKFRYLSKSERKDNLRKEKSKAKQRGKK</sequence>
<dbReference type="GeneID" id="8297126"/>
<feature type="compositionally biased region" description="Basic and acidic residues" evidence="5">
    <location>
        <begin position="275"/>
        <end position="285"/>
    </location>
</feature>
<protein>
    <recommendedName>
        <fullName evidence="8">Ribosomal RNA-processing protein 17</fullName>
    </recommendedName>
</protein>
<dbReference type="VEuPathDB" id="FungiDB:CTRG_04148"/>
<keyword evidence="3" id="KW-0175">Coiled coil</keyword>
<dbReference type="PANTHER" id="PTHR14577">
    <property type="entry name" value="NUCLEOLAR PROTEIN 12"/>
    <property type="match status" value="1"/>
</dbReference>